<comment type="caution">
    <text evidence="1">The sequence shown here is derived from an EMBL/GenBank/DDBJ whole genome shotgun (WGS) entry which is preliminary data.</text>
</comment>
<organism evidence="1 2">
    <name type="scientific">Enterococcus xiangfangensis</name>
    <dbReference type="NCBI Taxonomy" id="1296537"/>
    <lineage>
        <taxon>Bacteria</taxon>
        <taxon>Bacillati</taxon>
        <taxon>Bacillota</taxon>
        <taxon>Bacilli</taxon>
        <taxon>Lactobacillales</taxon>
        <taxon>Enterococcaceae</taxon>
        <taxon>Enterococcus</taxon>
    </lineage>
</organism>
<gene>
    <name evidence="1" type="ORF">P7H27_07000</name>
</gene>
<accession>A0ABU3FA15</accession>
<dbReference type="RefSeq" id="WP_311815876.1">
    <property type="nucleotide sequence ID" value="NZ_JARQAJ010000003.1"/>
</dbReference>
<evidence type="ECO:0000313" key="1">
    <source>
        <dbReference type="EMBL" id="MDT2759510.1"/>
    </source>
</evidence>
<name>A0ABU3FA15_9ENTE</name>
<evidence type="ECO:0008006" key="3">
    <source>
        <dbReference type="Google" id="ProtNLM"/>
    </source>
</evidence>
<dbReference type="Proteomes" id="UP001181046">
    <property type="component" value="Unassembled WGS sequence"/>
</dbReference>
<sequence length="424" mass="49624">MNLNFLLDCNVCKTKYLIKHQIGYRSTEFYFECPTCGIMLSGKVNINNETTRISQEFQNLTESNSDENPDYFIQLSGEFYDNKLVKGDASSRFIPGSFISNSFIGYEKMKKLSKWSQYIIEGIPQLYSDCANVIDLIISKKNNEKYVFSEMIKLHEDTQEFLDFESIEEDFLTSYNNQVDSLLFKSVCVPFKPLIDINKNHFVLSKSRDKLKYVFENNLEEFRNQIEEFDDVIGEVITSIVSKIKAYIELLPKLTPLITSEILDIYNIEDIKKSKGLNTVDYNELLTNYADIYEILGRYISFKVAVDNVINRGSVVSFVDNDYRTFRQFHNDSVGNKLNHLKKISNDELKYMDLSILNNKIRNSINHYSYVYDSLEQKIVFKDRSRSIEMYLVEFANDNYKMLFLLIEALYTLCSIRTKFKSTQ</sequence>
<keyword evidence="2" id="KW-1185">Reference proteome</keyword>
<evidence type="ECO:0000313" key="2">
    <source>
        <dbReference type="Proteomes" id="UP001181046"/>
    </source>
</evidence>
<protein>
    <recommendedName>
        <fullName evidence="3">ApeA N-terminal domain-containing protein</fullName>
    </recommendedName>
</protein>
<dbReference type="EMBL" id="JARQAJ010000003">
    <property type="protein sequence ID" value="MDT2759510.1"/>
    <property type="molecule type" value="Genomic_DNA"/>
</dbReference>
<reference evidence="1" key="1">
    <citation type="submission" date="2023-03" db="EMBL/GenBank/DDBJ databases">
        <authorList>
            <person name="Shen W."/>
            <person name="Cai J."/>
        </authorList>
    </citation>
    <scope>NUCLEOTIDE SEQUENCE</scope>
    <source>
        <strain evidence="1">P66-3</strain>
    </source>
</reference>
<proteinExistence type="predicted"/>